<evidence type="ECO:0000313" key="1">
    <source>
        <dbReference type="EMBL" id="WAN69964.1"/>
    </source>
</evidence>
<dbReference type="EMBL" id="CP017708">
    <property type="protein sequence ID" value="WAN69964.1"/>
    <property type="molecule type" value="Genomic_DNA"/>
</dbReference>
<reference evidence="1" key="1">
    <citation type="journal article" date="2017" name="Proc. Natl. Acad. Sci. U.S.A.">
        <title>Comparative genomics uncovers the prolific and distinctive metabolic potential of the cyanobacterial genus Moorea.</title>
        <authorList>
            <person name="Leao T."/>
            <person name="Castelao G."/>
            <person name="Korobeynikov A."/>
            <person name="Monroe E.A."/>
            <person name="Podell S."/>
            <person name="Glukhov E."/>
            <person name="Allen E.E."/>
            <person name="Gerwick W.H."/>
            <person name="Gerwick L."/>
        </authorList>
    </citation>
    <scope>NUCLEOTIDE SEQUENCE</scope>
    <source>
        <strain evidence="1">JHB</strain>
    </source>
</reference>
<gene>
    <name evidence="1" type="ORF">BJP36_38465</name>
</gene>
<accession>A0A9Q9UWJ9</accession>
<proteinExistence type="predicted"/>
<name>A0A9Q9UWJ9_MOOP1</name>
<dbReference type="Proteomes" id="UP000176944">
    <property type="component" value="Chromosome"/>
</dbReference>
<organism evidence="1">
    <name type="scientific">Moorena producens (strain JHB)</name>
    <dbReference type="NCBI Taxonomy" id="1454205"/>
    <lineage>
        <taxon>Bacteria</taxon>
        <taxon>Bacillati</taxon>
        <taxon>Cyanobacteriota</taxon>
        <taxon>Cyanophyceae</taxon>
        <taxon>Coleofasciculales</taxon>
        <taxon>Coleofasciculaceae</taxon>
        <taxon>Moorena</taxon>
    </lineage>
</organism>
<protein>
    <submittedName>
        <fullName evidence="1">Uncharacterized protein</fullName>
    </submittedName>
</protein>
<reference evidence="1" key="2">
    <citation type="submission" date="2022-10" db="EMBL/GenBank/DDBJ databases">
        <authorList>
            <person name="Ngo T.-E."/>
        </authorList>
    </citation>
    <scope>NUCLEOTIDE SEQUENCE</scope>
    <source>
        <strain evidence="1">JHB</strain>
    </source>
</reference>
<sequence>MRCAHATRVTRSFRACAIGRRPRYAIAASVHRHTPKVSNKIPQHLGVLSPLRIKFATGRTSGNFFTILFTIL</sequence>
<dbReference type="AlphaFoldDB" id="A0A9Q9UWJ9"/>